<dbReference type="SUPFAM" id="SSF55729">
    <property type="entry name" value="Acyl-CoA N-acyltransferases (Nat)"/>
    <property type="match status" value="1"/>
</dbReference>
<dbReference type="RefSeq" id="WP_081184307.1">
    <property type="nucleotide sequence ID" value="NZ_MJEA01000010.1"/>
</dbReference>
<reference evidence="2 3" key="1">
    <citation type="journal article" date="2017" name="BMC Microbiol.">
        <title>Comparative genomics of Enterococcus spp. isolated from bovine feces.</title>
        <authorList>
            <person name="Beukers A.G."/>
            <person name="Zaheer R."/>
            <person name="Goji N."/>
            <person name="Amoako K.K."/>
            <person name="Chaves A.V."/>
            <person name="Ward M.P."/>
            <person name="McAllister T.A."/>
        </authorList>
    </citation>
    <scope>NUCLEOTIDE SEQUENCE [LARGE SCALE GENOMIC DNA]</scope>
    <source>
        <strain evidence="2 3">F1129D 143</strain>
    </source>
</reference>
<dbReference type="InterPro" id="IPR016181">
    <property type="entry name" value="Acyl_CoA_acyltransferase"/>
</dbReference>
<organism evidence="2 3">
    <name type="scientific">Enterococcus villorum</name>
    <dbReference type="NCBI Taxonomy" id="112904"/>
    <lineage>
        <taxon>Bacteria</taxon>
        <taxon>Bacillati</taxon>
        <taxon>Bacillota</taxon>
        <taxon>Bacilli</taxon>
        <taxon>Lactobacillales</taxon>
        <taxon>Enterococcaceae</taxon>
        <taxon>Enterococcus</taxon>
    </lineage>
</organism>
<dbReference type="STRING" id="112904.BH747_10015"/>
<dbReference type="OrthoDB" id="9789053at2"/>
<comment type="caution">
    <text evidence="2">The sequence shown here is derived from an EMBL/GenBank/DDBJ whole genome shotgun (WGS) entry which is preliminary data.</text>
</comment>
<dbReference type="GO" id="GO:0016747">
    <property type="term" value="F:acyltransferase activity, transferring groups other than amino-acyl groups"/>
    <property type="evidence" value="ECO:0007669"/>
    <property type="project" value="InterPro"/>
</dbReference>
<dbReference type="Proteomes" id="UP000192477">
    <property type="component" value="Unassembled WGS sequence"/>
</dbReference>
<keyword evidence="2" id="KW-0808">Transferase</keyword>
<evidence type="ECO:0000313" key="2">
    <source>
        <dbReference type="EMBL" id="OQO69595.1"/>
    </source>
</evidence>
<dbReference type="CDD" id="cd04301">
    <property type="entry name" value="NAT_SF"/>
    <property type="match status" value="1"/>
</dbReference>
<evidence type="ECO:0000259" key="1">
    <source>
        <dbReference type="PROSITE" id="PS51186"/>
    </source>
</evidence>
<proteinExistence type="predicted"/>
<dbReference type="PROSITE" id="PS51186">
    <property type="entry name" value="GNAT"/>
    <property type="match status" value="1"/>
</dbReference>
<dbReference type="AlphaFoldDB" id="A0A1V8YAH9"/>
<protein>
    <submittedName>
        <fullName evidence="2">GNAT family N-acetyltransferase</fullName>
    </submittedName>
</protein>
<sequence>MEGYELIKLREHPEWIEQAAQWFTSKWHLPLSFYQESMAESLRLKNVVPQWYIFITAEQKIVAGAGVINNDFHDRSDLTPNVCALFVEKEYRNQGIAKEILATIRKDMEKLGVQQLYLATDYSGFYEKYDWQFLTMAQDNEGIPIYLYQIKTKE</sequence>
<dbReference type="Gene3D" id="3.40.630.30">
    <property type="match status" value="1"/>
</dbReference>
<dbReference type="Pfam" id="PF13673">
    <property type="entry name" value="Acetyltransf_10"/>
    <property type="match status" value="1"/>
</dbReference>
<dbReference type="EMBL" id="MJEA01000010">
    <property type="protein sequence ID" value="OQO69595.1"/>
    <property type="molecule type" value="Genomic_DNA"/>
</dbReference>
<name>A0A1V8YAH9_9ENTE</name>
<dbReference type="InterPro" id="IPR000182">
    <property type="entry name" value="GNAT_dom"/>
</dbReference>
<feature type="domain" description="N-acetyltransferase" evidence="1">
    <location>
        <begin position="7"/>
        <end position="153"/>
    </location>
</feature>
<gene>
    <name evidence="2" type="ORF">BH747_10015</name>
</gene>
<accession>A0A1V8YAH9</accession>
<evidence type="ECO:0000313" key="3">
    <source>
        <dbReference type="Proteomes" id="UP000192477"/>
    </source>
</evidence>